<dbReference type="Proteomes" id="UP000199494">
    <property type="component" value="Unassembled WGS sequence"/>
</dbReference>
<keyword evidence="2" id="KW-0732">Signal</keyword>
<name>A0A222VIK0_9PSEU</name>
<feature type="signal peptide" evidence="2">
    <location>
        <begin position="1"/>
        <end position="29"/>
    </location>
</feature>
<dbReference type="Pfam" id="PF14016">
    <property type="entry name" value="DUF4232"/>
    <property type="match status" value="1"/>
</dbReference>
<dbReference type="EMBL" id="FMZE01000003">
    <property type="protein sequence ID" value="SDC66244.1"/>
    <property type="molecule type" value="Genomic_DNA"/>
</dbReference>
<accession>A0A222VIK0</accession>
<keyword evidence="4" id="KW-1185">Reference proteome</keyword>
<dbReference type="KEGG" id="pmad:BAY61_00725"/>
<evidence type="ECO:0000313" key="3">
    <source>
        <dbReference type="EMBL" id="SDC66244.1"/>
    </source>
</evidence>
<reference evidence="3 4" key="1">
    <citation type="submission" date="2016-10" db="EMBL/GenBank/DDBJ databases">
        <authorList>
            <person name="de Groot N.N."/>
        </authorList>
    </citation>
    <scope>NUCLEOTIDE SEQUENCE [LARGE SCALE GENOMIC DNA]</scope>
    <source>
        <strain evidence="3 4">CGMCC 4.5506</strain>
    </source>
</reference>
<evidence type="ECO:0000256" key="2">
    <source>
        <dbReference type="SAM" id="SignalP"/>
    </source>
</evidence>
<protein>
    <submittedName>
        <fullName evidence="3">Uncharacterized protein</fullName>
    </submittedName>
</protein>
<dbReference type="STRING" id="530584.SAMN05421630_10397"/>
<gene>
    <name evidence="3" type="ORF">SAMN05421630_10397</name>
</gene>
<organism evidence="3 4">
    <name type="scientific">Prauserella marina</name>
    <dbReference type="NCBI Taxonomy" id="530584"/>
    <lineage>
        <taxon>Bacteria</taxon>
        <taxon>Bacillati</taxon>
        <taxon>Actinomycetota</taxon>
        <taxon>Actinomycetes</taxon>
        <taxon>Pseudonocardiales</taxon>
        <taxon>Pseudonocardiaceae</taxon>
        <taxon>Prauserella</taxon>
    </lineage>
</organism>
<sequence length="221" mass="22143">MTIMRVNVSKTATVVVGAAALALALTACGQGGGATGGEARTLSAPPTSSVPHDTTPPATANTQDPQTTAPNSPASVRNKAGHAALCTSSELRLSLGHGDAAAGTQYRPLQFTNAGGAPCVIQGFPGVSYVTGDEGRQVGPAAERNGAKGPAITLNPGDVASADVGFVQVQNYDASACNPTEVRGLRVYPPQETQAMFVEAPGTGCDTGDLPGNQLTVSTIK</sequence>
<proteinExistence type="predicted"/>
<dbReference type="InterPro" id="IPR025326">
    <property type="entry name" value="DUF4232"/>
</dbReference>
<feature type="region of interest" description="Disordered" evidence="1">
    <location>
        <begin position="34"/>
        <end position="81"/>
    </location>
</feature>
<dbReference type="RefSeq" id="WP_338061457.1">
    <property type="nucleotide sequence ID" value="NZ_CP016353.1"/>
</dbReference>
<evidence type="ECO:0000256" key="1">
    <source>
        <dbReference type="SAM" id="MobiDB-lite"/>
    </source>
</evidence>
<evidence type="ECO:0000313" key="4">
    <source>
        <dbReference type="Proteomes" id="UP000199494"/>
    </source>
</evidence>
<dbReference type="PROSITE" id="PS51257">
    <property type="entry name" value="PROKAR_LIPOPROTEIN"/>
    <property type="match status" value="1"/>
</dbReference>
<feature type="compositionally biased region" description="Polar residues" evidence="1">
    <location>
        <begin position="44"/>
        <end position="75"/>
    </location>
</feature>
<feature type="chain" id="PRO_5043926830" evidence="2">
    <location>
        <begin position="30"/>
        <end position="221"/>
    </location>
</feature>
<dbReference type="AlphaFoldDB" id="A0A222VIK0"/>